<dbReference type="SUPFAM" id="SSF56784">
    <property type="entry name" value="HAD-like"/>
    <property type="match status" value="1"/>
</dbReference>
<name>A0A7J7M5D9_9MAGN</name>
<evidence type="ECO:0000313" key="8">
    <source>
        <dbReference type="Proteomes" id="UP000541444"/>
    </source>
</evidence>
<sequence>MPTKKKSSAKNARELASPRVSRPPKKASENVQIEGKKVADLITSSARKQKLGGTAQNPRREPIAAKKLNSGYVLTLDETQDVYLEKDAVDEPCHKECNLGTTEPISETIFSPGFHSPKEDGHAVDFIKYFKKEDEKDIQERRFEEPQEGHITMEATVSVGKYEQKAYCENSRLAVPTISSSQMDVDTNISADQKTNPETNLYSEVSAIYLSVQHSKLECVDEPSQDSTSSEVCVDVDDVEEYDYFNPYFFIKNLPNLSSVVPTFRSTLLPKQTRSCPSTTLVLDLDETLVHSTLEPCDDVDFTFPVNFNLMKHTVYVKCRPHLKDFLERVASLFEIIIFTASQSIYAEQLLNVLDPKRRLFRHRVYRDSCVFVDGNYVKDLSILGRDMSRVVIIDNSPQAFGFQVDNGIPIESWFDDRSDEELLLLLPFLESLVGVEDVRPLVANKFNLREKVNSAAYPSLNLNFLDHYGR</sequence>
<evidence type="ECO:0000259" key="6">
    <source>
        <dbReference type="PROSITE" id="PS50969"/>
    </source>
</evidence>
<dbReference type="NCBIfam" id="TIGR02251">
    <property type="entry name" value="HIF-SF_euk"/>
    <property type="match status" value="1"/>
</dbReference>
<reference evidence="7 8" key="1">
    <citation type="journal article" date="2020" name="IScience">
        <title>Genome Sequencing of the Endangered Kingdonia uniflora (Circaeasteraceae, Ranunculales) Reveals Potential Mechanisms of Evolutionary Specialization.</title>
        <authorList>
            <person name="Sun Y."/>
            <person name="Deng T."/>
            <person name="Zhang A."/>
            <person name="Moore M.J."/>
            <person name="Landis J.B."/>
            <person name="Lin N."/>
            <person name="Zhang H."/>
            <person name="Zhang X."/>
            <person name="Huang J."/>
            <person name="Zhang X."/>
            <person name="Sun H."/>
            <person name="Wang H."/>
        </authorList>
    </citation>
    <scope>NUCLEOTIDE SEQUENCE [LARGE SCALE GENOMIC DNA]</scope>
    <source>
        <strain evidence="7">TB1705</strain>
        <tissue evidence="7">Leaf</tissue>
    </source>
</reference>
<dbReference type="OrthoDB" id="277011at2759"/>
<dbReference type="SMART" id="SM00577">
    <property type="entry name" value="CPDc"/>
    <property type="match status" value="1"/>
</dbReference>
<evidence type="ECO:0000256" key="5">
    <source>
        <dbReference type="SAM" id="MobiDB-lite"/>
    </source>
</evidence>
<comment type="similarity">
    <text evidence="4">Belongs to the CTDSPL2 family.</text>
</comment>
<dbReference type="GO" id="GO:0005634">
    <property type="term" value="C:nucleus"/>
    <property type="evidence" value="ECO:0007669"/>
    <property type="project" value="UniProtKB-ARBA"/>
</dbReference>
<dbReference type="Gene3D" id="3.40.50.1000">
    <property type="entry name" value="HAD superfamily/HAD-like"/>
    <property type="match status" value="1"/>
</dbReference>
<dbReference type="InterPro" id="IPR023214">
    <property type="entry name" value="HAD_sf"/>
</dbReference>
<evidence type="ECO:0000256" key="4">
    <source>
        <dbReference type="ARBA" id="ARBA00038355"/>
    </source>
</evidence>
<gene>
    <name evidence="7" type="ORF">GIB67_002867</name>
</gene>
<dbReference type="CDD" id="cd07521">
    <property type="entry name" value="HAD_FCP1-like"/>
    <property type="match status" value="1"/>
</dbReference>
<dbReference type="PROSITE" id="PS50969">
    <property type="entry name" value="FCP1"/>
    <property type="match status" value="1"/>
</dbReference>
<protein>
    <recommendedName>
        <fullName evidence="6">FCP1 homology domain-containing protein</fullName>
    </recommendedName>
</protein>
<evidence type="ECO:0000256" key="1">
    <source>
        <dbReference type="ARBA" id="ARBA00022801"/>
    </source>
</evidence>
<dbReference type="InterPro" id="IPR036412">
    <property type="entry name" value="HAD-like_sf"/>
</dbReference>
<dbReference type="InterPro" id="IPR011948">
    <property type="entry name" value="Dullard_phosphatase"/>
</dbReference>
<feature type="region of interest" description="Disordered" evidence="5">
    <location>
        <begin position="1"/>
        <end position="32"/>
    </location>
</feature>
<dbReference type="PANTHER" id="PTHR12210">
    <property type="entry name" value="DULLARD PROTEIN PHOSPHATASE"/>
    <property type="match status" value="1"/>
</dbReference>
<proteinExistence type="inferred from homology"/>
<keyword evidence="1" id="KW-0378">Hydrolase</keyword>
<dbReference type="GO" id="GO:0004721">
    <property type="term" value="F:phosphoprotein phosphatase activity"/>
    <property type="evidence" value="ECO:0007669"/>
    <property type="project" value="UniProtKB-KW"/>
</dbReference>
<keyword evidence="8" id="KW-1185">Reference proteome</keyword>
<keyword evidence="2" id="KW-0904">Protein phosphatase</keyword>
<dbReference type="FunFam" id="3.40.50.1000:FF:000015">
    <property type="entry name" value="CTD small phosphatase-like protein 2"/>
    <property type="match status" value="1"/>
</dbReference>
<organism evidence="7 8">
    <name type="scientific">Kingdonia uniflora</name>
    <dbReference type="NCBI Taxonomy" id="39325"/>
    <lineage>
        <taxon>Eukaryota</taxon>
        <taxon>Viridiplantae</taxon>
        <taxon>Streptophyta</taxon>
        <taxon>Embryophyta</taxon>
        <taxon>Tracheophyta</taxon>
        <taxon>Spermatophyta</taxon>
        <taxon>Magnoliopsida</taxon>
        <taxon>Ranunculales</taxon>
        <taxon>Circaeasteraceae</taxon>
        <taxon>Kingdonia</taxon>
    </lineage>
</organism>
<comment type="function">
    <text evidence="3">Probable phosphatase.</text>
</comment>
<dbReference type="InterPro" id="IPR004274">
    <property type="entry name" value="FCP1_dom"/>
</dbReference>
<dbReference type="Proteomes" id="UP000541444">
    <property type="component" value="Unassembled WGS sequence"/>
</dbReference>
<evidence type="ECO:0000313" key="7">
    <source>
        <dbReference type="EMBL" id="KAF6150085.1"/>
    </source>
</evidence>
<dbReference type="EMBL" id="JACGCM010001763">
    <property type="protein sequence ID" value="KAF6150085.1"/>
    <property type="molecule type" value="Genomic_DNA"/>
</dbReference>
<accession>A0A7J7M5D9</accession>
<dbReference type="AlphaFoldDB" id="A0A7J7M5D9"/>
<comment type="caution">
    <text evidence="7">The sequence shown here is derived from an EMBL/GenBank/DDBJ whole genome shotgun (WGS) entry which is preliminary data.</text>
</comment>
<feature type="domain" description="FCP1 homology" evidence="6">
    <location>
        <begin position="274"/>
        <end position="433"/>
    </location>
</feature>
<evidence type="ECO:0000256" key="3">
    <source>
        <dbReference type="ARBA" id="ARBA00037324"/>
    </source>
</evidence>
<evidence type="ECO:0000256" key="2">
    <source>
        <dbReference type="ARBA" id="ARBA00022912"/>
    </source>
</evidence>
<dbReference type="InterPro" id="IPR050365">
    <property type="entry name" value="TIM50"/>
</dbReference>
<dbReference type="Pfam" id="PF03031">
    <property type="entry name" value="NIF"/>
    <property type="match status" value="1"/>
</dbReference>